<feature type="transmembrane region" description="Helical" evidence="2">
    <location>
        <begin position="264"/>
        <end position="281"/>
    </location>
</feature>
<evidence type="ECO:0000256" key="2">
    <source>
        <dbReference type="SAM" id="Phobius"/>
    </source>
</evidence>
<dbReference type="InterPro" id="IPR003440">
    <property type="entry name" value="Glyco_trans_48_dom"/>
</dbReference>
<feature type="transmembrane region" description="Helical" evidence="2">
    <location>
        <begin position="196"/>
        <end position="219"/>
    </location>
</feature>
<feature type="domain" description="Glycosyl transferase 48" evidence="3">
    <location>
        <begin position="1"/>
        <end position="134"/>
    </location>
</feature>
<proteinExistence type="predicted"/>
<feature type="transmembrane region" description="Helical" evidence="2">
    <location>
        <begin position="160"/>
        <end position="176"/>
    </location>
</feature>
<dbReference type="GO" id="GO:0000148">
    <property type="term" value="C:1,3-beta-D-glucan synthase complex"/>
    <property type="evidence" value="ECO:0007669"/>
    <property type="project" value="InterPro"/>
</dbReference>
<protein>
    <submittedName>
        <fullName evidence="4">Callose synthase</fullName>
    </submittedName>
</protein>
<gene>
    <name evidence="4" type="ORF">ACHHYP_15846</name>
</gene>
<reference evidence="4 5" key="1">
    <citation type="journal article" date="2014" name="Genome Biol. Evol.">
        <title>The secreted proteins of Achlya hypogyna and Thraustotheca clavata identify the ancestral oomycete secretome and reveal gene acquisitions by horizontal gene transfer.</title>
        <authorList>
            <person name="Misner I."/>
            <person name="Blouin N."/>
            <person name="Leonard G."/>
            <person name="Richards T.A."/>
            <person name="Lane C.E."/>
        </authorList>
    </citation>
    <scope>NUCLEOTIDE SEQUENCE [LARGE SCALE GENOMIC DNA]</scope>
    <source>
        <strain evidence="4 5">ATCC 48635</strain>
    </source>
</reference>
<dbReference type="Proteomes" id="UP000243579">
    <property type="component" value="Unassembled WGS sequence"/>
</dbReference>
<evidence type="ECO:0000313" key="5">
    <source>
        <dbReference type="Proteomes" id="UP000243579"/>
    </source>
</evidence>
<accession>A0A1V9ZEJ5</accession>
<feature type="compositionally biased region" description="Basic residues" evidence="1">
    <location>
        <begin position="357"/>
        <end position="366"/>
    </location>
</feature>
<dbReference type="GO" id="GO:0005886">
    <property type="term" value="C:plasma membrane"/>
    <property type="evidence" value="ECO:0007669"/>
    <property type="project" value="TreeGrafter"/>
</dbReference>
<dbReference type="GO" id="GO:0003843">
    <property type="term" value="F:1,3-beta-D-glucan synthase activity"/>
    <property type="evidence" value="ECO:0007669"/>
    <property type="project" value="InterPro"/>
</dbReference>
<evidence type="ECO:0000259" key="3">
    <source>
        <dbReference type="Pfam" id="PF02364"/>
    </source>
</evidence>
<dbReference type="AlphaFoldDB" id="A0A1V9ZEJ5"/>
<dbReference type="OrthoDB" id="1880850at2759"/>
<feature type="transmembrane region" description="Helical" evidence="2">
    <location>
        <begin position="12"/>
        <end position="32"/>
    </location>
</feature>
<name>A0A1V9ZEJ5_ACHHY</name>
<evidence type="ECO:0000256" key="1">
    <source>
        <dbReference type="SAM" id="MobiDB-lite"/>
    </source>
</evidence>
<dbReference type="PANTHER" id="PTHR12741:SF48">
    <property type="entry name" value="1,3-BETA-GLUCAN SYNTHASE COMPONENT FKS1-RELATED"/>
    <property type="match status" value="1"/>
</dbReference>
<feature type="transmembrane region" description="Helical" evidence="2">
    <location>
        <begin position="81"/>
        <end position="100"/>
    </location>
</feature>
<feature type="transmembrane region" description="Helical" evidence="2">
    <location>
        <begin position="239"/>
        <end position="258"/>
    </location>
</feature>
<keyword evidence="2" id="KW-0812">Transmembrane</keyword>
<feature type="transmembrane region" description="Helical" evidence="2">
    <location>
        <begin position="301"/>
        <end position="320"/>
    </location>
</feature>
<sequence>HEKFAELFRFYAFSHFYRGVELAFLLLLYLQYGTFSWCNCSWTMDLTFYNNIQPLPYEWNARCYANYYQVCVLPTNQNYGIMSYSLWLIAATWMWAPFFFNPSGLDWDKVIEDYNDWQHWLQTKNDSSESWVGWWTNELEYLEHSTPFSRFVQSVRKTRFFFVAFGLYLQLMYNLFYKNRNKVVPANATVAGSLAYYQPFMIVGALFVLVLVLVCCGYLSNRVTKKMTLKQKRLRKLKFRLSFAVLLLLLLSLLYLSIGNLVEIALIVLIAAYWVLQINVARLRYNHVIIRSMAAGFDRAVGWIVFGPILFIAMFMPFIADFQQRVMFNSAFTSGLEVSKLFANDAVAPQAPPPKAKTSKKKKRDE</sequence>
<feature type="region of interest" description="Disordered" evidence="1">
    <location>
        <begin position="347"/>
        <end position="366"/>
    </location>
</feature>
<evidence type="ECO:0000313" key="4">
    <source>
        <dbReference type="EMBL" id="OQR96424.1"/>
    </source>
</evidence>
<feature type="non-terminal residue" evidence="4">
    <location>
        <position position="1"/>
    </location>
</feature>
<comment type="caution">
    <text evidence="4">The sequence shown here is derived from an EMBL/GenBank/DDBJ whole genome shotgun (WGS) entry which is preliminary data.</text>
</comment>
<dbReference type="Pfam" id="PF02364">
    <property type="entry name" value="Glucan_synthase"/>
    <property type="match status" value="1"/>
</dbReference>
<organism evidence="4 5">
    <name type="scientific">Achlya hypogyna</name>
    <name type="common">Oomycete</name>
    <name type="synonym">Protoachlya hypogyna</name>
    <dbReference type="NCBI Taxonomy" id="1202772"/>
    <lineage>
        <taxon>Eukaryota</taxon>
        <taxon>Sar</taxon>
        <taxon>Stramenopiles</taxon>
        <taxon>Oomycota</taxon>
        <taxon>Saprolegniomycetes</taxon>
        <taxon>Saprolegniales</taxon>
        <taxon>Achlyaceae</taxon>
        <taxon>Achlya</taxon>
    </lineage>
</organism>
<keyword evidence="2" id="KW-1133">Transmembrane helix</keyword>
<dbReference type="GO" id="GO:0006075">
    <property type="term" value="P:(1-&gt;3)-beta-D-glucan biosynthetic process"/>
    <property type="evidence" value="ECO:0007669"/>
    <property type="project" value="InterPro"/>
</dbReference>
<keyword evidence="2" id="KW-0472">Membrane</keyword>
<dbReference type="PANTHER" id="PTHR12741">
    <property type="entry name" value="LYST-INTERACTING PROTEIN LIP5 DOPAMINE RESPONSIVE PROTEIN DRG-1"/>
    <property type="match status" value="1"/>
</dbReference>
<dbReference type="EMBL" id="JNBR01000145">
    <property type="protein sequence ID" value="OQR96424.1"/>
    <property type="molecule type" value="Genomic_DNA"/>
</dbReference>
<keyword evidence="5" id="KW-1185">Reference proteome</keyword>
<dbReference type="STRING" id="1202772.A0A1V9ZEJ5"/>